<gene>
    <name evidence="10" type="ORF">SUZIE_191455</name>
</gene>
<reference evidence="10" key="1">
    <citation type="submission" date="2020-03" db="EMBL/GenBank/DDBJ databases">
        <title>Studies in the Genomics of Life Span.</title>
        <authorList>
            <person name="Glass D."/>
        </authorList>
    </citation>
    <scope>NUCLEOTIDE SEQUENCE</scope>
    <source>
        <strain evidence="10">SUZIE</strain>
        <tissue evidence="10">Muscle</tissue>
    </source>
</reference>
<evidence type="ECO:0000313" key="10">
    <source>
        <dbReference type="EMBL" id="MBZ3887139.1"/>
    </source>
</evidence>
<comment type="subcellular location">
    <subcellularLocation>
        <location evidence="1">Nucleus</location>
        <location evidence="1">Nucleolus</location>
    </subcellularLocation>
</comment>
<evidence type="ECO:0000256" key="1">
    <source>
        <dbReference type="ARBA" id="ARBA00004604"/>
    </source>
</evidence>
<feature type="region of interest" description="Disordered" evidence="9">
    <location>
        <begin position="20"/>
        <end position="44"/>
    </location>
</feature>
<dbReference type="InterPro" id="IPR039411">
    <property type="entry name" value="NSA2_fam"/>
</dbReference>
<keyword evidence="11" id="KW-1185">Reference proteome</keyword>
<proteinExistence type="inferred from homology"/>
<name>A0AA41NC35_SCICA</name>
<comment type="subunit">
    <text evidence="3">Component of the pre-66S ribosomal particle.</text>
</comment>
<comment type="caution">
    <text evidence="10">The sequence shown here is derived from an EMBL/GenBank/DDBJ whole genome shotgun (WGS) entry which is preliminary data.</text>
</comment>
<dbReference type="PANTHER" id="PTHR12642">
    <property type="entry name" value="RIBOSOME BIOGENESIS PROTEIN NSA2 HOMOLOG"/>
    <property type="match status" value="1"/>
</dbReference>
<evidence type="ECO:0000256" key="6">
    <source>
        <dbReference type="ARBA" id="ARBA00023242"/>
    </source>
</evidence>
<dbReference type="EMBL" id="JAATJV010413900">
    <property type="protein sequence ID" value="MBZ3887139.1"/>
    <property type="molecule type" value="Genomic_DNA"/>
</dbReference>
<accession>A0AA41NC35</accession>
<dbReference type="FunFam" id="2.40.10.310:FF:000001">
    <property type="entry name" value="NSA2, ribosome biogenesis homolog"/>
    <property type="match status" value="1"/>
</dbReference>
<evidence type="ECO:0000313" key="11">
    <source>
        <dbReference type="Proteomes" id="UP001166674"/>
    </source>
</evidence>
<protein>
    <recommendedName>
        <fullName evidence="7">Ribosome biogenesis protein NSA2 homolog</fullName>
    </recommendedName>
    <alternativeName>
        <fullName evidence="8">TGF-beta-inducible nuclear protein 1</fullName>
    </alternativeName>
</protein>
<evidence type="ECO:0000256" key="4">
    <source>
        <dbReference type="ARBA" id="ARBA00022517"/>
    </source>
</evidence>
<sequence>MPQNEYIELHHKRYGYRLDYHEKKRKKESREAHERSKKSQGETEELKVIRTGKRKKKAWKRMVTKVCFVGDGFTRKPPKYERFIRPMGSRFKKARVIHPELKATFCLPTLGVKKNPSFPLYTTLGVITKGTVIEVNVSELGLVTQGGKVIWGKYAQVINTPENDGCINVVLLV</sequence>
<evidence type="ECO:0000256" key="9">
    <source>
        <dbReference type="SAM" id="MobiDB-lite"/>
    </source>
</evidence>
<evidence type="ECO:0000256" key="2">
    <source>
        <dbReference type="ARBA" id="ARBA00005424"/>
    </source>
</evidence>
<evidence type="ECO:0000256" key="3">
    <source>
        <dbReference type="ARBA" id="ARBA00011187"/>
    </source>
</evidence>
<evidence type="ECO:0000256" key="7">
    <source>
        <dbReference type="ARBA" id="ARBA00068584"/>
    </source>
</evidence>
<evidence type="ECO:0000256" key="5">
    <source>
        <dbReference type="ARBA" id="ARBA00022552"/>
    </source>
</evidence>
<keyword evidence="4" id="KW-0690">Ribosome biogenesis</keyword>
<evidence type="ECO:0000256" key="8">
    <source>
        <dbReference type="ARBA" id="ARBA00076926"/>
    </source>
</evidence>
<dbReference type="GO" id="GO:0006364">
    <property type="term" value="P:rRNA processing"/>
    <property type="evidence" value="ECO:0007669"/>
    <property type="project" value="UniProtKB-KW"/>
</dbReference>
<dbReference type="GO" id="GO:0005730">
    <property type="term" value="C:nucleolus"/>
    <property type="evidence" value="ECO:0007669"/>
    <property type="project" value="UniProtKB-SubCell"/>
</dbReference>
<dbReference type="Gene3D" id="2.40.10.310">
    <property type="match status" value="1"/>
</dbReference>
<organism evidence="10 11">
    <name type="scientific">Sciurus carolinensis</name>
    <name type="common">Eastern gray squirrel</name>
    <dbReference type="NCBI Taxonomy" id="30640"/>
    <lineage>
        <taxon>Eukaryota</taxon>
        <taxon>Metazoa</taxon>
        <taxon>Chordata</taxon>
        <taxon>Craniata</taxon>
        <taxon>Vertebrata</taxon>
        <taxon>Euteleostomi</taxon>
        <taxon>Mammalia</taxon>
        <taxon>Eutheria</taxon>
        <taxon>Euarchontoglires</taxon>
        <taxon>Glires</taxon>
        <taxon>Rodentia</taxon>
        <taxon>Sciuromorpha</taxon>
        <taxon>Sciuridae</taxon>
        <taxon>Sciurinae</taxon>
        <taxon>Sciurini</taxon>
        <taxon>Sciurus</taxon>
    </lineage>
</organism>
<dbReference type="AlphaFoldDB" id="A0AA41NC35"/>
<keyword evidence="5" id="KW-0698">rRNA processing</keyword>
<dbReference type="GO" id="GO:0030684">
    <property type="term" value="C:preribosome"/>
    <property type="evidence" value="ECO:0007669"/>
    <property type="project" value="UniProtKB-ARBA"/>
</dbReference>
<dbReference type="Proteomes" id="UP001166674">
    <property type="component" value="Unassembled WGS sequence"/>
</dbReference>
<keyword evidence="6" id="KW-0539">Nucleus</keyword>
<dbReference type="InterPro" id="IPR022309">
    <property type="entry name" value="Ribosomal_Se8/biogenesis_NSA2"/>
</dbReference>
<dbReference type="Pfam" id="PF01201">
    <property type="entry name" value="Ribosomal_S8e"/>
    <property type="match status" value="1"/>
</dbReference>
<dbReference type="GO" id="GO:0042273">
    <property type="term" value="P:ribosomal large subunit biogenesis"/>
    <property type="evidence" value="ECO:0007669"/>
    <property type="project" value="UniProtKB-ARBA"/>
</dbReference>
<comment type="similarity">
    <text evidence="2">Belongs to the eukaryotic ribosomal protein eS8 family. Ribosome biogenesis protein NSA2 subfamily.</text>
</comment>